<organism evidence="2 3">
    <name type="scientific">Tulasnella calospora MUT 4182</name>
    <dbReference type="NCBI Taxonomy" id="1051891"/>
    <lineage>
        <taxon>Eukaryota</taxon>
        <taxon>Fungi</taxon>
        <taxon>Dikarya</taxon>
        <taxon>Basidiomycota</taxon>
        <taxon>Agaricomycotina</taxon>
        <taxon>Agaricomycetes</taxon>
        <taxon>Cantharellales</taxon>
        <taxon>Tulasnellaceae</taxon>
        <taxon>Tulasnella</taxon>
    </lineage>
</organism>
<feature type="compositionally biased region" description="Polar residues" evidence="1">
    <location>
        <begin position="142"/>
        <end position="155"/>
    </location>
</feature>
<feature type="region of interest" description="Disordered" evidence="1">
    <location>
        <begin position="41"/>
        <end position="155"/>
    </location>
</feature>
<reference evidence="2 3" key="1">
    <citation type="submission" date="2014-04" db="EMBL/GenBank/DDBJ databases">
        <authorList>
            <consortium name="DOE Joint Genome Institute"/>
            <person name="Kuo A."/>
            <person name="Girlanda M."/>
            <person name="Perotto S."/>
            <person name="Kohler A."/>
            <person name="Nagy L.G."/>
            <person name="Floudas D."/>
            <person name="Copeland A."/>
            <person name="Barry K.W."/>
            <person name="Cichocki N."/>
            <person name="Veneault-Fourrey C."/>
            <person name="LaButti K."/>
            <person name="Lindquist E.A."/>
            <person name="Lipzen A."/>
            <person name="Lundell T."/>
            <person name="Morin E."/>
            <person name="Murat C."/>
            <person name="Sun H."/>
            <person name="Tunlid A."/>
            <person name="Henrissat B."/>
            <person name="Grigoriev I.V."/>
            <person name="Hibbett D.S."/>
            <person name="Martin F."/>
            <person name="Nordberg H.P."/>
            <person name="Cantor M.N."/>
            <person name="Hua S.X."/>
        </authorList>
    </citation>
    <scope>NUCLEOTIDE SEQUENCE [LARGE SCALE GENOMIC DNA]</scope>
    <source>
        <strain evidence="2 3">MUT 4182</strain>
    </source>
</reference>
<feature type="region of interest" description="Disordered" evidence="1">
    <location>
        <begin position="177"/>
        <end position="212"/>
    </location>
</feature>
<feature type="region of interest" description="Disordered" evidence="1">
    <location>
        <begin position="231"/>
        <end position="254"/>
    </location>
</feature>
<evidence type="ECO:0000256" key="1">
    <source>
        <dbReference type="SAM" id="MobiDB-lite"/>
    </source>
</evidence>
<evidence type="ECO:0000313" key="2">
    <source>
        <dbReference type="EMBL" id="KIO19293.1"/>
    </source>
</evidence>
<reference evidence="3" key="2">
    <citation type="submission" date="2015-01" db="EMBL/GenBank/DDBJ databases">
        <title>Evolutionary Origins and Diversification of the Mycorrhizal Mutualists.</title>
        <authorList>
            <consortium name="DOE Joint Genome Institute"/>
            <consortium name="Mycorrhizal Genomics Consortium"/>
            <person name="Kohler A."/>
            <person name="Kuo A."/>
            <person name="Nagy L.G."/>
            <person name="Floudas D."/>
            <person name="Copeland A."/>
            <person name="Barry K.W."/>
            <person name="Cichocki N."/>
            <person name="Veneault-Fourrey C."/>
            <person name="LaButti K."/>
            <person name="Lindquist E.A."/>
            <person name="Lipzen A."/>
            <person name="Lundell T."/>
            <person name="Morin E."/>
            <person name="Murat C."/>
            <person name="Riley R."/>
            <person name="Ohm R."/>
            <person name="Sun H."/>
            <person name="Tunlid A."/>
            <person name="Henrissat B."/>
            <person name="Grigoriev I.V."/>
            <person name="Hibbett D.S."/>
            <person name="Martin F."/>
        </authorList>
    </citation>
    <scope>NUCLEOTIDE SEQUENCE [LARGE SCALE GENOMIC DNA]</scope>
    <source>
        <strain evidence="3">MUT 4182</strain>
    </source>
</reference>
<feature type="region of interest" description="Disordered" evidence="1">
    <location>
        <begin position="269"/>
        <end position="329"/>
    </location>
</feature>
<proteinExistence type="predicted"/>
<accession>A0A0C3KCU3</accession>
<feature type="compositionally biased region" description="Polar residues" evidence="1">
    <location>
        <begin position="104"/>
        <end position="120"/>
    </location>
</feature>
<dbReference type="Proteomes" id="UP000054248">
    <property type="component" value="Unassembled WGS sequence"/>
</dbReference>
<feature type="region of interest" description="Disordered" evidence="1">
    <location>
        <begin position="1"/>
        <end position="24"/>
    </location>
</feature>
<gene>
    <name evidence="2" type="ORF">M407DRAFT_11474</name>
</gene>
<dbReference type="EMBL" id="KN823230">
    <property type="protein sequence ID" value="KIO19293.1"/>
    <property type="molecule type" value="Genomic_DNA"/>
</dbReference>
<feature type="compositionally biased region" description="Acidic residues" evidence="1">
    <location>
        <begin position="79"/>
        <end position="88"/>
    </location>
</feature>
<evidence type="ECO:0000313" key="3">
    <source>
        <dbReference type="Proteomes" id="UP000054248"/>
    </source>
</evidence>
<name>A0A0C3KCU3_9AGAM</name>
<protein>
    <submittedName>
        <fullName evidence="2">Uncharacterized protein</fullName>
    </submittedName>
</protein>
<dbReference type="AlphaFoldDB" id="A0A0C3KCU3"/>
<sequence length="329" mass="35275">MTAPAQSPSPHHYLGQHNIPDDGGAFEQLTRAIAEYATINGYPSVDQATSSTITRGVKPLQVNKDLPPLPSEDPRLSPEDDPLSPEDESSGRYPPLHPPHKPPSQSFRAASRPSINTTLSIKPPPSLGSRTSAPSGAETCPSIPNSNFGTSTSGSVANFSAAISVSQYYSPSNGQAAHLLTDAEEQRWSDAEPELTNLTSPPSPLLQNAPPNHILFGENALIEPSSHLHISHLVSEDSDPSDSEKSPIVEKPLTPREALFILSGDCLSPESEMSPAIEWKPLIPTPPITPPPKPDRRSSRKRTLSGVSRSVPPLPSELQARPPPKHPPW</sequence>
<feature type="compositionally biased region" description="Pro residues" evidence="1">
    <location>
        <begin position="283"/>
        <end position="292"/>
    </location>
</feature>
<dbReference type="HOGENOM" id="CLU_047044_0_0_1"/>
<keyword evidence="3" id="KW-1185">Reference proteome</keyword>